<dbReference type="Gene3D" id="3.20.20.20">
    <property type="entry name" value="Dihydropteroate synthase-like"/>
    <property type="match status" value="1"/>
</dbReference>
<evidence type="ECO:0000256" key="3">
    <source>
        <dbReference type="ARBA" id="ARBA00022628"/>
    </source>
</evidence>
<evidence type="ECO:0000259" key="14">
    <source>
        <dbReference type="PROSITE" id="PS50974"/>
    </source>
</evidence>
<evidence type="ECO:0000256" key="9">
    <source>
        <dbReference type="NCBIfam" id="TIGR02082"/>
    </source>
</evidence>
<evidence type="ECO:0000256" key="10">
    <source>
        <dbReference type="PIRNR" id="PIRNR000381"/>
    </source>
</evidence>
<dbReference type="InterPro" id="IPR011005">
    <property type="entry name" value="Dihydropteroate_synth-like_sf"/>
</dbReference>
<evidence type="ECO:0000259" key="16">
    <source>
        <dbReference type="PROSITE" id="PS51337"/>
    </source>
</evidence>
<dbReference type="InterPro" id="IPR000489">
    <property type="entry name" value="Pterin-binding_dom"/>
</dbReference>
<dbReference type="CDD" id="cd02069">
    <property type="entry name" value="methionine_synthase_B12_BD"/>
    <property type="match status" value="1"/>
</dbReference>
<dbReference type="GO" id="GO:0008705">
    <property type="term" value="F:methionine synthase activity"/>
    <property type="evidence" value="ECO:0007669"/>
    <property type="project" value="UniProtKB-UniRule"/>
</dbReference>
<dbReference type="RefSeq" id="WP_093977005.1">
    <property type="nucleotide sequence ID" value="NZ_CP022515.1"/>
</dbReference>
<dbReference type="InterPro" id="IPR006158">
    <property type="entry name" value="Cobalamin-bd"/>
</dbReference>
<comment type="cofactor">
    <cofactor evidence="10 11">
        <name>methylcob(III)alamin</name>
        <dbReference type="ChEBI" id="CHEBI:28115"/>
    </cofactor>
</comment>
<dbReference type="KEGG" id="aalg:AREALGSMS7_00350"/>
<keyword evidence="7" id="KW-0677">Repeat</keyword>
<evidence type="ECO:0000256" key="7">
    <source>
        <dbReference type="ARBA" id="ARBA00022737"/>
    </source>
</evidence>
<dbReference type="GO" id="GO:0005829">
    <property type="term" value="C:cytosol"/>
    <property type="evidence" value="ECO:0007669"/>
    <property type="project" value="TreeGrafter"/>
</dbReference>
<dbReference type="EC" id="2.1.1.13" evidence="9 10"/>
<dbReference type="SUPFAM" id="SSF51717">
    <property type="entry name" value="Dihydropteroate synthetase-like"/>
    <property type="match status" value="1"/>
</dbReference>
<keyword evidence="10" id="KW-0028">Amino-acid biosynthesis</keyword>
<evidence type="ECO:0000259" key="15">
    <source>
        <dbReference type="PROSITE" id="PS51332"/>
    </source>
</evidence>
<comment type="function">
    <text evidence="10">Catalyzes the transfer of a methyl group from methyl-cobalamin to homocysteine, yielding enzyme-bound cob(I)alamin and methionine. Subsequently, remethylates the cofactor using methyltetrahydrofolate.</text>
</comment>
<comment type="similarity">
    <text evidence="1">Belongs to the vitamin-B12 dependent methionine synthase family.</text>
</comment>
<dbReference type="eggNOG" id="COG1410">
    <property type="taxonomic scope" value="Bacteria"/>
</dbReference>
<feature type="domain" description="AdoMet activation" evidence="14">
    <location>
        <begin position="577"/>
        <end position="904"/>
    </location>
</feature>
<dbReference type="InterPro" id="IPR011822">
    <property type="entry name" value="MetH"/>
</dbReference>
<feature type="binding site" evidence="12">
    <location>
        <position position="540"/>
    </location>
    <ligand>
        <name>methylcob(III)alamin</name>
        <dbReference type="ChEBI" id="CHEBI:28115"/>
    </ligand>
</feature>
<dbReference type="PANTHER" id="PTHR45833">
    <property type="entry name" value="METHIONINE SYNTHASE"/>
    <property type="match status" value="1"/>
</dbReference>
<dbReference type="PROSITE" id="PS50974">
    <property type="entry name" value="ADOMET_ACTIVATION"/>
    <property type="match status" value="1"/>
</dbReference>
<feature type="binding site" evidence="12">
    <location>
        <position position="367"/>
    </location>
    <ligand>
        <name>methylcob(III)alamin</name>
        <dbReference type="ChEBI" id="CHEBI:28115"/>
    </ligand>
</feature>
<dbReference type="GO" id="GO:0008270">
    <property type="term" value="F:zinc ion binding"/>
    <property type="evidence" value="ECO:0007669"/>
    <property type="project" value="UniProtKB-UniRule"/>
</dbReference>
<dbReference type="SUPFAM" id="SSF56507">
    <property type="entry name" value="Methionine synthase activation domain-like"/>
    <property type="match status" value="1"/>
</dbReference>
<dbReference type="Pfam" id="PF02607">
    <property type="entry name" value="B12-binding_2"/>
    <property type="match status" value="1"/>
</dbReference>
<keyword evidence="3 10" id="KW-0846">Cobalamin</keyword>
<comment type="domain">
    <text evidence="10">Modular enzyme with four functionally distinct domains. The isolated Hcy-binding domain catalyzes methyl transfer from free methylcobalamin to homocysteine. The Hcy-binding domain in association with the pterin-binding domain catalyzes the methylation of cob(I)alamin by methyltetrahydrofolate and the methylation of homocysteine. The B12-binding domain binds the cofactor. The AdoMet activation domain binds S-adenosyl-L-methionine. Under aerobic conditions cob(I)alamin can be converted to inactive cob(II)alamin. Reductive methylation by S-adenosyl-L-methionine and flavodoxin regenerates methylcobalamin.</text>
</comment>
<comment type="cofactor">
    <cofactor evidence="10">
        <name>Zn(2+)</name>
        <dbReference type="ChEBI" id="CHEBI:29105"/>
    </cofactor>
</comment>
<dbReference type="Pfam" id="PF02965">
    <property type="entry name" value="Met_synt_B12"/>
    <property type="match status" value="1"/>
</dbReference>
<dbReference type="InterPro" id="IPR004223">
    <property type="entry name" value="VitB12-dep_Met_synth_activ_dom"/>
</dbReference>
<dbReference type="Gene3D" id="1.10.288.10">
    <property type="entry name" value="Cobalamin-dependent Methionine Synthase, domain 2"/>
    <property type="match status" value="1"/>
</dbReference>
<dbReference type="CDD" id="cd00740">
    <property type="entry name" value="MeTr"/>
    <property type="match status" value="1"/>
</dbReference>
<keyword evidence="10" id="KW-0486">Methionine biosynthesis</keyword>
<dbReference type="Proteomes" id="UP000204551">
    <property type="component" value="Chromosome"/>
</dbReference>
<evidence type="ECO:0000256" key="12">
    <source>
        <dbReference type="PIRSR" id="PIRSR000381-2"/>
    </source>
</evidence>
<feature type="domain" description="B12-binding N-terminal" evidence="16">
    <location>
        <begin position="323"/>
        <end position="417"/>
    </location>
</feature>
<dbReference type="GO" id="GO:0031419">
    <property type="term" value="F:cobalamin binding"/>
    <property type="evidence" value="ECO:0007669"/>
    <property type="project" value="UniProtKB-UniRule"/>
</dbReference>
<dbReference type="SMART" id="SM01018">
    <property type="entry name" value="B12-binding_2"/>
    <property type="match status" value="1"/>
</dbReference>
<feature type="binding site" evidence="12">
    <location>
        <position position="484"/>
    </location>
    <ligand>
        <name>methylcob(III)alamin</name>
        <dbReference type="ChEBI" id="CHEBI:28115"/>
    </ligand>
</feature>
<dbReference type="NCBIfam" id="NF007024">
    <property type="entry name" value="PRK09490.1"/>
    <property type="match status" value="1"/>
</dbReference>
<name>A0A221URN6_9FLAO</name>
<sequence length="904" mass="101394">MSNTTDKEQHSTKRFLKLSGLEPLVITPESNFVNVGERTNVAGSKKFLRLIKEEKFEEALDIAREQVEGGAQIIDVNMDDGLIDGKEVMVKFLNLIVAEPDIARVPIMIDSSKWEIIEAGLQVVQGKCVVNSISLKEGEEEFIKHAKLIRRYGAAVIVMAFDEVGQADNYERRLEISKRSYDILVNKVGFPPEDIIFDLNIFPVATGMDEHKLNALDFIKATAWVKENLPFCSVSGGVSNVSFSFRGNNPVREAMHSVFLYHAIKAGMNMGIVNPSMLEVYDDIPKDLLEHVEDVILNRREDATERLLDFAETVIGKEKENKIDLSWREEPLQNRITRALVKGIDQYIVEDVEAARLSVKAPIEVIEGHLMTGMNVVGDLFQSGKMFLPQVVKSARVMKKAVAYLLPFIEEEKLKNPLPEGSSSSAGKILMATVKGDVHDIGKNIVSVVLACNNYEIVDLGVMVPPEKIINAAKEEKVDIIGLSGLITPSLDEMVFLAKEMQRQNFTVPLLIGGATTSKAHTAVKIDPQYKSAVVHVNDASRAVTVVGDLLQKESSNKYKENIKLDYADFRQKFLNRGKHKEYLTLEEARKNKYQLDWAKAEIVEPKTLGIQMIEDFDLRVLVPYIDWSPFFRSWELHGKYPDILEDEVVGKQATELFADAKAMMKKILDGKLFKAKAIFGLFPANTINDDDIALTHNGEEYIFRTLRQQAKKYVGKPNFALSDFIAPKESGLQDYIGCFCVSTGFGTDELADGYRKNLDDYNSIMVKALADRFAEAFAEYLHKEVRIDHWGYAADEGLSNEELIKESYVGIRPAPGYPACPDHLEKLTLWELMEVKEKIGVELTDSLAMWPAASVSGYYFGNPEARYFGVGKIKEDQVADFAARKGMSLEEATRWLAPNIADD</sequence>
<keyword evidence="2 10" id="KW-0489">Methyltransferase</keyword>
<evidence type="ECO:0000256" key="2">
    <source>
        <dbReference type="ARBA" id="ARBA00022603"/>
    </source>
</evidence>
<comment type="catalytic activity">
    <reaction evidence="10">
        <text>(6S)-5-methyl-5,6,7,8-tetrahydrofolate + L-homocysteine = (6S)-5,6,7,8-tetrahydrofolate + L-methionine</text>
        <dbReference type="Rhea" id="RHEA:11172"/>
        <dbReference type="ChEBI" id="CHEBI:18608"/>
        <dbReference type="ChEBI" id="CHEBI:57453"/>
        <dbReference type="ChEBI" id="CHEBI:57844"/>
        <dbReference type="ChEBI" id="CHEBI:58199"/>
        <dbReference type="EC" id="2.1.1.13"/>
    </reaction>
</comment>
<reference evidence="17 18" key="1">
    <citation type="submission" date="2017-07" db="EMBL/GenBank/DDBJ databases">
        <title>Genome Sequence of Arenibacter algicola Strain SMS7 Isolated from a culture of the Diatom Skeletonema marinoi.</title>
        <authorList>
            <person name="Topel M."/>
            <person name="Pinder M.I.M."/>
            <person name="Johansson O.N."/>
            <person name="Kourtchenko O."/>
            <person name="Godhe A."/>
            <person name="Clarke A.K."/>
        </authorList>
    </citation>
    <scope>NUCLEOTIDE SEQUENCE [LARGE SCALE GENOMIC DNA]</scope>
    <source>
        <strain evidence="17 18">SMS7</strain>
    </source>
</reference>
<evidence type="ECO:0000259" key="13">
    <source>
        <dbReference type="PROSITE" id="PS50972"/>
    </source>
</evidence>
<keyword evidence="4 10" id="KW-0808">Transferase</keyword>
<dbReference type="Pfam" id="PF00809">
    <property type="entry name" value="Pterin_bind"/>
    <property type="match status" value="1"/>
</dbReference>
<dbReference type="InterPro" id="IPR050554">
    <property type="entry name" value="Met_Synthase/Corrinoid"/>
</dbReference>
<dbReference type="PIRSF" id="PIRSF000381">
    <property type="entry name" value="MetH"/>
    <property type="match status" value="1"/>
</dbReference>
<dbReference type="InterPro" id="IPR036724">
    <property type="entry name" value="Cobalamin-bd_sf"/>
</dbReference>
<feature type="binding site" description="axial binding residue" evidence="11">
    <location>
        <position position="439"/>
    </location>
    <ligand>
        <name>methylcob(III)alamin</name>
        <dbReference type="ChEBI" id="CHEBI:28115"/>
    </ligand>
    <ligandPart>
        <name>Co</name>
        <dbReference type="ChEBI" id="CHEBI:27638"/>
    </ligandPart>
</feature>
<dbReference type="SUPFAM" id="SSF52242">
    <property type="entry name" value="Cobalamin (vitamin B12)-binding domain"/>
    <property type="match status" value="1"/>
</dbReference>
<dbReference type="Gene3D" id="3.10.196.10">
    <property type="entry name" value="Vitamin B12-dependent methionine synthase, activation domain"/>
    <property type="match status" value="1"/>
</dbReference>
<evidence type="ECO:0000313" key="17">
    <source>
        <dbReference type="EMBL" id="ASO03848.1"/>
    </source>
</evidence>
<comment type="pathway">
    <text evidence="10">Amino-acid biosynthesis; L-methionine biosynthesis via de novo pathway; L-methionine from L-homocysteine (MetH route): step 1/1.</text>
</comment>
<dbReference type="PROSITE" id="PS51337">
    <property type="entry name" value="B12_BINDING_NTER"/>
    <property type="match status" value="1"/>
</dbReference>
<dbReference type="EMBL" id="CP022515">
    <property type="protein sequence ID" value="ASO03848.1"/>
    <property type="molecule type" value="Genomic_DNA"/>
</dbReference>
<gene>
    <name evidence="17" type="ORF">AREALGSMS7_00350</name>
</gene>
<dbReference type="Gene3D" id="1.10.1240.10">
    <property type="entry name" value="Methionine synthase domain"/>
    <property type="match status" value="1"/>
</dbReference>
<dbReference type="GO" id="GO:0046653">
    <property type="term" value="P:tetrahydrofolate metabolic process"/>
    <property type="evidence" value="ECO:0007669"/>
    <property type="project" value="TreeGrafter"/>
</dbReference>
<feature type="binding site" evidence="12">
    <location>
        <begin position="868"/>
        <end position="869"/>
    </location>
    <ligand>
        <name>S-adenosyl-L-methionine</name>
        <dbReference type="ChEBI" id="CHEBI:59789"/>
    </ligand>
</feature>
<dbReference type="FunFam" id="3.20.20.20:FF:000002">
    <property type="entry name" value="Methionine synthase"/>
    <property type="match status" value="1"/>
</dbReference>
<feature type="binding site" evidence="12">
    <location>
        <begin position="436"/>
        <end position="440"/>
    </location>
    <ligand>
        <name>methylcob(III)alamin</name>
        <dbReference type="ChEBI" id="CHEBI:28115"/>
    </ligand>
</feature>
<dbReference type="InterPro" id="IPR037010">
    <property type="entry name" value="VitB12-dep_Met_synth_activ_sf"/>
</dbReference>
<dbReference type="FunFam" id="1.10.1240.10:FF:000001">
    <property type="entry name" value="Methionine synthase"/>
    <property type="match status" value="1"/>
</dbReference>
<dbReference type="UniPathway" id="UPA00051">
    <property type="reaction ID" value="UER00081"/>
</dbReference>
<dbReference type="FunFam" id="3.40.50.280:FF:000001">
    <property type="entry name" value="Methionine synthase"/>
    <property type="match status" value="1"/>
</dbReference>
<dbReference type="STRING" id="616991.GCA_000733925_03504"/>
<dbReference type="AlphaFoldDB" id="A0A221URN6"/>
<feature type="binding site" evidence="12">
    <location>
        <position position="627"/>
    </location>
    <ligand>
        <name>S-adenosyl-L-methionine</name>
        <dbReference type="ChEBI" id="CHEBI:59789"/>
    </ligand>
</feature>
<evidence type="ECO:0000256" key="5">
    <source>
        <dbReference type="ARBA" id="ARBA00022691"/>
    </source>
</evidence>
<evidence type="ECO:0000313" key="18">
    <source>
        <dbReference type="Proteomes" id="UP000204551"/>
    </source>
</evidence>
<organism evidence="17 18">
    <name type="scientific">Arenibacter algicola</name>
    <dbReference type="NCBI Taxonomy" id="616991"/>
    <lineage>
        <taxon>Bacteria</taxon>
        <taxon>Pseudomonadati</taxon>
        <taxon>Bacteroidota</taxon>
        <taxon>Flavobacteriia</taxon>
        <taxon>Flavobacteriales</taxon>
        <taxon>Flavobacteriaceae</taxon>
        <taxon>Arenibacter</taxon>
    </lineage>
</organism>
<keyword evidence="5 10" id="KW-0949">S-adenosyl-L-methionine</keyword>
<proteinExistence type="inferred from homology"/>
<evidence type="ECO:0000256" key="4">
    <source>
        <dbReference type="ARBA" id="ARBA00022679"/>
    </source>
</evidence>
<dbReference type="PROSITE" id="PS50972">
    <property type="entry name" value="PTERIN_BINDING"/>
    <property type="match status" value="1"/>
</dbReference>
<feature type="binding site" evidence="12">
    <location>
        <position position="813"/>
    </location>
    <ligand>
        <name>S-adenosyl-L-methionine</name>
        <dbReference type="ChEBI" id="CHEBI:59789"/>
    </ligand>
</feature>
<keyword evidence="6 10" id="KW-0479">Metal-binding</keyword>
<evidence type="ECO:0000256" key="8">
    <source>
        <dbReference type="ARBA" id="ARBA00023285"/>
    </source>
</evidence>
<dbReference type="PANTHER" id="PTHR45833:SF1">
    <property type="entry name" value="METHIONINE SYNTHASE"/>
    <property type="match status" value="1"/>
</dbReference>
<evidence type="ECO:0000256" key="6">
    <source>
        <dbReference type="ARBA" id="ARBA00022723"/>
    </source>
</evidence>
<accession>A0A221URN6</accession>
<feature type="domain" description="B12-binding" evidence="15">
    <location>
        <begin position="426"/>
        <end position="561"/>
    </location>
</feature>
<dbReference type="GO" id="GO:0050667">
    <property type="term" value="P:homocysteine metabolic process"/>
    <property type="evidence" value="ECO:0007669"/>
    <property type="project" value="TreeGrafter"/>
</dbReference>
<keyword evidence="10" id="KW-0862">Zinc</keyword>
<dbReference type="SUPFAM" id="SSF47644">
    <property type="entry name" value="Methionine synthase domain"/>
    <property type="match status" value="1"/>
</dbReference>
<dbReference type="Gene3D" id="3.40.50.280">
    <property type="entry name" value="Cobalamin-binding domain"/>
    <property type="match status" value="1"/>
</dbReference>
<evidence type="ECO:0000256" key="1">
    <source>
        <dbReference type="ARBA" id="ARBA00010398"/>
    </source>
</evidence>
<feature type="binding site" evidence="12">
    <location>
        <position position="488"/>
    </location>
    <ligand>
        <name>methylcob(III)alamin</name>
        <dbReference type="ChEBI" id="CHEBI:28115"/>
    </ligand>
</feature>
<dbReference type="NCBIfam" id="TIGR02082">
    <property type="entry name" value="metH"/>
    <property type="match status" value="1"/>
</dbReference>
<evidence type="ECO:0000256" key="11">
    <source>
        <dbReference type="PIRSR" id="PIRSR000381-1"/>
    </source>
</evidence>
<keyword evidence="8 10" id="KW-0170">Cobalt</keyword>
<feature type="domain" description="Pterin-binding" evidence="13">
    <location>
        <begin position="32"/>
        <end position="293"/>
    </location>
</feature>
<dbReference type="InterPro" id="IPR003759">
    <property type="entry name" value="Cbl-bd_cap"/>
</dbReference>
<dbReference type="GO" id="GO:0032259">
    <property type="term" value="P:methylation"/>
    <property type="evidence" value="ECO:0007669"/>
    <property type="project" value="UniProtKB-KW"/>
</dbReference>
<dbReference type="PROSITE" id="PS51332">
    <property type="entry name" value="B12_BINDING"/>
    <property type="match status" value="1"/>
</dbReference>
<dbReference type="InterPro" id="IPR036594">
    <property type="entry name" value="Meth_synthase_dom"/>
</dbReference>
<dbReference type="InterPro" id="IPR033706">
    <property type="entry name" value="Met_synthase_B12-bd"/>
</dbReference>
<dbReference type="Pfam" id="PF02310">
    <property type="entry name" value="B12-binding"/>
    <property type="match status" value="1"/>
</dbReference>
<protein>
    <recommendedName>
        <fullName evidence="9 10">Methionine synthase</fullName>
        <ecNumber evidence="9 10">2.1.1.13</ecNumber>
    </recommendedName>
    <alternativeName>
        <fullName evidence="10">5-methyltetrahydrofolate--homocysteine methyltransferase</fullName>
    </alternativeName>
</protein>